<comment type="caution">
    <text evidence="1">The sequence shown here is derived from an EMBL/GenBank/DDBJ whole genome shotgun (WGS) entry which is preliminary data.</text>
</comment>
<proteinExistence type="predicted"/>
<reference evidence="1 3" key="1">
    <citation type="journal article" date="2019" name="Sci. Rep.">
        <title>Orb-weaving spider Araneus ventricosus genome elucidates the spidroin gene catalogue.</title>
        <authorList>
            <person name="Kono N."/>
            <person name="Nakamura H."/>
            <person name="Ohtoshi R."/>
            <person name="Moran D.A.P."/>
            <person name="Shinohara A."/>
            <person name="Yoshida Y."/>
            <person name="Fujiwara M."/>
            <person name="Mori M."/>
            <person name="Tomita M."/>
            <person name="Arakawa K."/>
        </authorList>
    </citation>
    <scope>NUCLEOTIDE SEQUENCE [LARGE SCALE GENOMIC DNA]</scope>
</reference>
<protein>
    <submittedName>
        <fullName evidence="1">Uncharacterized protein</fullName>
    </submittedName>
</protein>
<evidence type="ECO:0000313" key="3">
    <source>
        <dbReference type="Proteomes" id="UP000499080"/>
    </source>
</evidence>
<keyword evidence="3" id="KW-1185">Reference proteome</keyword>
<dbReference type="AlphaFoldDB" id="A0A4Y2WVY8"/>
<evidence type="ECO:0000313" key="2">
    <source>
        <dbReference type="EMBL" id="GBO41001.1"/>
    </source>
</evidence>
<gene>
    <name evidence="2" type="ORF">AVEN_160413_1</name>
    <name evidence="1" type="ORF">AVEN_241707_1</name>
</gene>
<sequence>MNLVMFRRRMTRTTPELSPPLSKLRTTPTGGRLATTYDLTCSRPIYMVDLQWNRVSNPEPSGPEVETLPLDLRGALAMEERLTYDGFIVPFRLP</sequence>
<accession>A0A4Y2WVY8</accession>
<organism evidence="1 3">
    <name type="scientific">Araneus ventricosus</name>
    <name type="common">Orbweaver spider</name>
    <name type="synonym">Epeira ventricosa</name>
    <dbReference type="NCBI Taxonomy" id="182803"/>
    <lineage>
        <taxon>Eukaryota</taxon>
        <taxon>Metazoa</taxon>
        <taxon>Ecdysozoa</taxon>
        <taxon>Arthropoda</taxon>
        <taxon>Chelicerata</taxon>
        <taxon>Arachnida</taxon>
        <taxon>Araneae</taxon>
        <taxon>Araneomorphae</taxon>
        <taxon>Entelegynae</taxon>
        <taxon>Araneoidea</taxon>
        <taxon>Araneidae</taxon>
        <taxon>Araneus</taxon>
    </lineage>
</organism>
<dbReference type="EMBL" id="BGPR01066449">
    <property type="protein sequence ID" value="GBO41001.1"/>
    <property type="molecule type" value="Genomic_DNA"/>
</dbReference>
<dbReference type="EMBL" id="BGPR01066442">
    <property type="protein sequence ID" value="GBO40996.1"/>
    <property type="molecule type" value="Genomic_DNA"/>
</dbReference>
<dbReference type="Proteomes" id="UP000499080">
    <property type="component" value="Unassembled WGS sequence"/>
</dbReference>
<evidence type="ECO:0000313" key="1">
    <source>
        <dbReference type="EMBL" id="GBO40996.1"/>
    </source>
</evidence>
<name>A0A4Y2WVY8_ARAVE</name>